<proteinExistence type="inferred from homology"/>
<evidence type="ECO:0000256" key="3">
    <source>
        <dbReference type="ARBA" id="ARBA00021585"/>
    </source>
</evidence>
<organism evidence="5">
    <name type="scientific">Plagiogrammopsis vanheurckii</name>
    <dbReference type="NCBI Taxonomy" id="1234821"/>
    <lineage>
        <taxon>Eukaryota</taxon>
        <taxon>Sar</taxon>
        <taxon>Stramenopiles</taxon>
        <taxon>Ochrophyta</taxon>
        <taxon>Bacillariophyta</taxon>
        <taxon>Mediophyceae</taxon>
        <taxon>Cymatosirophycidae</taxon>
        <taxon>Cymatosirales</taxon>
        <taxon>Cymatosiraceae</taxon>
        <taxon>Plagiogrammopsis</taxon>
    </lineage>
</organism>
<protein>
    <recommendedName>
        <fullName evidence="3">Uncharacterized protein ycf35</fullName>
    </recommendedName>
</protein>
<dbReference type="GO" id="GO:0009536">
    <property type="term" value="C:plastid"/>
    <property type="evidence" value="ECO:0007669"/>
    <property type="project" value="UniProtKB-SubCell"/>
</dbReference>
<keyword evidence="4 5" id="KW-0934">Plastid</keyword>
<evidence type="ECO:0000313" key="5">
    <source>
        <dbReference type="EMBL" id="AWT38604.1"/>
    </source>
</evidence>
<accession>A0A2U9NNB8</accession>
<reference evidence="5" key="1">
    <citation type="journal article" date="2018" name="Adv. Bot. Res.">
        <title>Evolution of the Plastid Genomes in Diatoms.</title>
        <authorList>
            <person name="Yu M."/>
            <person name="Ashworth M.P."/>
            <person name="Hajrah N.H."/>
            <person name="Khiyami M.A."/>
            <person name="Sabir M.J."/>
            <person name="Alhebshi A.M."/>
            <person name="Al-Malki A.L."/>
            <person name="Sabir J.S.M."/>
            <person name="Theriot E.C."/>
            <person name="Jansen R.K."/>
        </authorList>
    </citation>
    <scope>NUCLEOTIDE SEQUENCE</scope>
</reference>
<geneLocation type="chloroplast" evidence="5"/>
<dbReference type="RefSeq" id="YP_009496164.1">
    <property type="nucleotide sequence ID" value="NC_037997.1"/>
</dbReference>
<name>A0A2U9NNB8_9STRA</name>
<sequence length="136" mass="15902">MSHFTNIETHFQNLFYLEKALNKLDIAHTRQKKITNVHNSKSHDIDINLKISQQNGYDVEFCWNGQEYELVTDTSFWEQRDSITGFVNNIAKQYAGEVIIGESQKIGFQPIKYQQNEDGSNTVTLQRWNEKKETSL</sequence>
<evidence type="ECO:0000256" key="1">
    <source>
        <dbReference type="ARBA" id="ARBA00004474"/>
    </source>
</evidence>
<dbReference type="InterPro" id="IPR009666">
    <property type="entry name" value="Uncharacterised_Ycf35"/>
</dbReference>
<comment type="subcellular location">
    <subcellularLocation>
        <location evidence="1">Plastid</location>
    </subcellularLocation>
</comment>
<dbReference type="Pfam" id="PF06868">
    <property type="entry name" value="DUF1257"/>
    <property type="match status" value="1"/>
</dbReference>
<gene>
    <name evidence="5" type="primary">ycf35</name>
</gene>
<dbReference type="PANTHER" id="PTHR39638">
    <property type="entry name" value="YCF35"/>
    <property type="match status" value="1"/>
</dbReference>
<keyword evidence="5" id="KW-0150">Chloroplast</keyword>
<comment type="similarity">
    <text evidence="2">Belongs to the ycf35 family.</text>
</comment>
<dbReference type="PANTHER" id="PTHR39638:SF2">
    <property type="entry name" value="YCF35"/>
    <property type="match status" value="1"/>
</dbReference>
<evidence type="ECO:0000256" key="2">
    <source>
        <dbReference type="ARBA" id="ARBA00009068"/>
    </source>
</evidence>
<dbReference type="AlphaFoldDB" id="A0A2U9NNB8"/>
<dbReference type="GeneID" id="36958436"/>
<evidence type="ECO:0000256" key="4">
    <source>
        <dbReference type="ARBA" id="ARBA00022640"/>
    </source>
</evidence>
<dbReference type="EMBL" id="MG755794">
    <property type="protein sequence ID" value="AWT38604.1"/>
    <property type="molecule type" value="Genomic_DNA"/>
</dbReference>